<gene>
    <name evidence="1" type="ORF">E1301_Tti003324</name>
</gene>
<keyword evidence="2" id="KW-1185">Reference proteome</keyword>
<organism evidence="1 2">
    <name type="scientific">Triplophysa tibetana</name>
    <dbReference type="NCBI Taxonomy" id="1572043"/>
    <lineage>
        <taxon>Eukaryota</taxon>
        <taxon>Metazoa</taxon>
        <taxon>Chordata</taxon>
        <taxon>Craniata</taxon>
        <taxon>Vertebrata</taxon>
        <taxon>Euteleostomi</taxon>
        <taxon>Actinopterygii</taxon>
        <taxon>Neopterygii</taxon>
        <taxon>Teleostei</taxon>
        <taxon>Ostariophysi</taxon>
        <taxon>Cypriniformes</taxon>
        <taxon>Nemacheilidae</taxon>
        <taxon>Triplophysa</taxon>
    </lineage>
</organism>
<reference evidence="1 2" key="1">
    <citation type="journal article" date="2019" name="Mol. Ecol. Resour.">
        <title>Chromosome-level genome assembly of Triplophysa tibetana, a fish adapted to the harsh high-altitude environment of the Tibetan Plateau.</title>
        <authorList>
            <person name="Yang X."/>
            <person name="Liu H."/>
            <person name="Ma Z."/>
            <person name="Zou Y."/>
            <person name="Zou M."/>
            <person name="Mao Y."/>
            <person name="Li X."/>
            <person name="Wang H."/>
            <person name="Chen T."/>
            <person name="Wang W."/>
            <person name="Yang R."/>
        </authorList>
    </citation>
    <scope>NUCLEOTIDE SEQUENCE [LARGE SCALE GENOMIC DNA]</scope>
    <source>
        <strain evidence="1">TTIB1903HZAU</strain>
        <tissue evidence="1">Muscle</tissue>
    </source>
</reference>
<dbReference type="AlphaFoldDB" id="A0A5A9PR78"/>
<proteinExistence type="predicted"/>
<evidence type="ECO:0000313" key="2">
    <source>
        <dbReference type="Proteomes" id="UP000324632"/>
    </source>
</evidence>
<name>A0A5A9PR78_9TELE</name>
<accession>A0A5A9PR78</accession>
<sequence length="115" mass="11186">MNPADSPSSPASPGGLCDGSPYIGELCSAHLDSLRSCPARERSGDGDRFLPAGIFPNAGPADMYPSTGPAGISPRACSACTSPSACLAGISSSASPTGISRSGDLAGISCSANPA</sequence>
<evidence type="ECO:0000313" key="1">
    <source>
        <dbReference type="EMBL" id="KAA0723561.1"/>
    </source>
</evidence>
<dbReference type="EMBL" id="SOYY01000003">
    <property type="protein sequence ID" value="KAA0723561.1"/>
    <property type="molecule type" value="Genomic_DNA"/>
</dbReference>
<comment type="caution">
    <text evidence="1">The sequence shown here is derived from an EMBL/GenBank/DDBJ whole genome shotgun (WGS) entry which is preliminary data.</text>
</comment>
<protein>
    <submittedName>
        <fullName evidence="1">Uncharacterized protein</fullName>
    </submittedName>
</protein>
<dbReference type="Proteomes" id="UP000324632">
    <property type="component" value="Chromosome 3"/>
</dbReference>